<reference evidence="8" key="1">
    <citation type="submission" date="2021-04" db="EMBL/GenBank/DDBJ databases">
        <title>Phylogenetic analysis of Acidobacteriaceae.</title>
        <authorList>
            <person name="Qiu L."/>
            <person name="Zhang Q."/>
        </authorList>
    </citation>
    <scope>NUCLEOTIDE SEQUENCE</scope>
    <source>
        <strain evidence="8">DSM 25168</strain>
    </source>
</reference>
<feature type="transmembrane region" description="Helical" evidence="7">
    <location>
        <begin position="23"/>
        <end position="41"/>
    </location>
</feature>
<keyword evidence="5 7" id="KW-1133">Transmembrane helix</keyword>
<organism evidence="8 9">
    <name type="scientific">Occallatibacter riparius</name>
    <dbReference type="NCBI Taxonomy" id="1002689"/>
    <lineage>
        <taxon>Bacteria</taxon>
        <taxon>Pseudomonadati</taxon>
        <taxon>Acidobacteriota</taxon>
        <taxon>Terriglobia</taxon>
        <taxon>Terriglobales</taxon>
        <taxon>Acidobacteriaceae</taxon>
        <taxon>Occallatibacter</taxon>
    </lineage>
</organism>
<gene>
    <name evidence="8" type="ORF">MOP44_04015</name>
</gene>
<keyword evidence="9" id="KW-1185">Reference proteome</keyword>
<evidence type="ECO:0000256" key="1">
    <source>
        <dbReference type="ARBA" id="ARBA00004651"/>
    </source>
</evidence>
<comment type="subcellular location">
    <subcellularLocation>
        <location evidence="1">Cell membrane</location>
        <topology evidence="1">Multi-pass membrane protein</topology>
    </subcellularLocation>
</comment>
<dbReference type="RefSeq" id="WP_260794627.1">
    <property type="nucleotide sequence ID" value="NZ_CP093313.1"/>
</dbReference>
<dbReference type="GO" id="GO:0005886">
    <property type="term" value="C:plasma membrane"/>
    <property type="evidence" value="ECO:0007669"/>
    <property type="project" value="UniProtKB-SubCell"/>
</dbReference>
<proteinExistence type="inferred from homology"/>
<feature type="transmembrane region" description="Helical" evidence="7">
    <location>
        <begin position="95"/>
        <end position="117"/>
    </location>
</feature>
<dbReference type="KEGG" id="orp:MOP44_04015"/>
<dbReference type="Gene3D" id="3.40.50.300">
    <property type="entry name" value="P-loop containing nucleotide triphosphate hydrolases"/>
    <property type="match status" value="1"/>
</dbReference>
<accession>A0A9J7BRA7</accession>
<dbReference type="SUPFAM" id="SSF52540">
    <property type="entry name" value="P-loop containing nucleoside triphosphate hydrolases"/>
    <property type="match status" value="1"/>
</dbReference>
<evidence type="ECO:0000256" key="6">
    <source>
        <dbReference type="ARBA" id="ARBA00023136"/>
    </source>
</evidence>
<evidence type="ECO:0000256" key="7">
    <source>
        <dbReference type="SAM" id="Phobius"/>
    </source>
</evidence>
<dbReference type="CDD" id="cd01127">
    <property type="entry name" value="TrwB_TraG_TraD_VirD4"/>
    <property type="match status" value="2"/>
</dbReference>
<evidence type="ECO:0000313" key="9">
    <source>
        <dbReference type="Proteomes" id="UP001059380"/>
    </source>
</evidence>
<keyword evidence="3" id="KW-1003">Cell membrane</keyword>
<evidence type="ECO:0000256" key="5">
    <source>
        <dbReference type="ARBA" id="ARBA00022989"/>
    </source>
</evidence>
<keyword evidence="4 7" id="KW-0812">Transmembrane</keyword>
<keyword evidence="6 7" id="KW-0472">Membrane</keyword>
<feature type="transmembrane region" description="Helical" evidence="7">
    <location>
        <begin position="61"/>
        <end position="83"/>
    </location>
</feature>
<sequence length="670" mass="75622">MRNAQIAPPGYVLPKRPGWQGGWNLKAVCGALVMFVLTASANTEWLAMTLGNPVEMGEPLFWFRGIGVFQPFAGIRLWRLYAASRLISSAVRRDIWLAFAATVILGLFLAWITYWFLSLIRDRKDTDSLQNLHGSAKWADKKAIEELGLLDATDGVYIGGWRDPTTQELRYLIHSGAEPVLLFAPSRSGKGVSAIVPSLCQWRQSVVVYDLKGENWDLTAGFRHKIGQRVLKFAPTLPEESCCYNPLSEVRWETDHDVGDVQTIANAVIRNGGENTLYQHFEDAAVDLVSAGILHLGYFFRRLDPPRQVTLSDVLALYSLPGKDISDTLRQMQAETHDPGGMSAPRLNWKDINGRPTVTHPFVAKAVQRQLNRADREGASVQSSIVTPMTIYDDPIVQKTICRSDFKIRDLVYGERPMSLYLKVPQPDRDRLRPLVRLILQLIFTRLMEQPAKNRHHLLLMLDEFPELKKIPNLASAMSLMAGYKIKPYLIAQTLTQIREEYGENESITDNCYIKAAFQTDNLTTCKSLSELSGNMTIEKETVNYSGQRTDLYLKHIFRSVEQVQRPLITVDEIRRMRPPRKATNDPNSRIIEPGDMLIFINGVAPIYGTQSLFFLSKTLLARTKLPPPRFNTAANEPLPTKEAAKFSLDTAMIAKQAMQEAIHGQRNEL</sequence>
<dbReference type="PANTHER" id="PTHR37937">
    <property type="entry name" value="CONJUGATIVE TRANSFER: DNA TRANSPORT"/>
    <property type="match status" value="1"/>
</dbReference>
<comment type="similarity">
    <text evidence="2">Belongs to the VirD4/TraG family.</text>
</comment>
<evidence type="ECO:0000313" key="8">
    <source>
        <dbReference type="EMBL" id="UWZ85113.1"/>
    </source>
</evidence>
<name>A0A9J7BRA7_9BACT</name>
<evidence type="ECO:0000256" key="3">
    <source>
        <dbReference type="ARBA" id="ARBA00022475"/>
    </source>
</evidence>
<evidence type="ECO:0000256" key="4">
    <source>
        <dbReference type="ARBA" id="ARBA00022692"/>
    </source>
</evidence>
<dbReference type="AlphaFoldDB" id="A0A9J7BRA7"/>
<dbReference type="Proteomes" id="UP001059380">
    <property type="component" value="Chromosome"/>
</dbReference>
<dbReference type="InterPro" id="IPR003688">
    <property type="entry name" value="TraG/VirD4"/>
</dbReference>
<evidence type="ECO:0000256" key="2">
    <source>
        <dbReference type="ARBA" id="ARBA00008806"/>
    </source>
</evidence>
<dbReference type="EMBL" id="CP093313">
    <property type="protein sequence ID" value="UWZ85113.1"/>
    <property type="molecule type" value="Genomic_DNA"/>
</dbReference>
<dbReference type="PANTHER" id="PTHR37937:SF1">
    <property type="entry name" value="CONJUGATIVE TRANSFER: DNA TRANSPORT"/>
    <property type="match status" value="1"/>
</dbReference>
<dbReference type="InterPro" id="IPR051539">
    <property type="entry name" value="T4SS-coupling_protein"/>
</dbReference>
<dbReference type="Pfam" id="PF02534">
    <property type="entry name" value="T4SS-DNA_transf"/>
    <property type="match status" value="1"/>
</dbReference>
<protein>
    <submittedName>
        <fullName evidence="8">Type IV secretory system conjugative DNA transfer family protein</fullName>
    </submittedName>
</protein>
<dbReference type="InterPro" id="IPR027417">
    <property type="entry name" value="P-loop_NTPase"/>
</dbReference>